<keyword evidence="12" id="KW-1185">Reference proteome</keyword>
<evidence type="ECO:0000256" key="10">
    <source>
        <dbReference type="RuleBase" id="RU361115"/>
    </source>
</evidence>
<evidence type="ECO:0000256" key="4">
    <source>
        <dbReference type="ARBA" id="ARBA00022692"/>
    </source>
</evidence>
<keyword evidence="5 10" id="KW-0276">Fatty acid metabolism</keyword>
<dbReference type="GO" id="GO:0009922">
    <property type="term" value="F:fatty acid elongase activity"/>
    <property type="evidence" value="ECO:0007669"/>
    <property type="project" value="UniProtKB-EC"/>
</dbReference>
<evidence type="ECO:0000313" key="11">
    <source>
        <dbReference type="EMBL" id="KAK9500528.1"/>
    </source>
</evidence>
<evidence type="ECO:0000256" key="8">
    <source>
        <dbReference type="ARBA" id="ARBA00023136"/>
    </source>
</evidence>
<dbReference type="Pfam" id="PF01151">
    <property type="entry name" value="ELO"/>
    <property type="match status" value="1"/>
</dbReference>
<keyword evidence="8 10" id="KW-0472">Membrane</keyword>
<dbReference type="GO" id="GO:0042761">
    <property type="term" value="P:very long-chain fatty acid biosynthetic process"/>
    <property type="evidence" value="ECO:0007669"/>
    <property type="project" value="TreeGrafter"/>
</dbReference>
<keyword evidence="2 10" id="KW-0444">Lipid biosynthesis</keyword>
<keyword evidence="4 10" id="KW-0812">Transmembrane</keyword>
<keyword evidence="3 10" id="KW-0808">Transferase</keyword>
<sequence>MTTVIRSMVDGYTDLMDNKSDPRVKDWFLMSGPFPTIAMCLGYVYIVKVLGPKLMENRKPFELKYTLIVYNAIQVIISAWIFKEGIYSGWFTTYSFICEPVDYSNNPQALRMAATCYWYHLSKYTEFFDTIFFVMRKKYNQVNKLHVIHHGIMPVSTWFGVKFLPGGHGTLFGVLNTFVHVVMYTYYMLAAFGPQMQKYLWWKKYLTVMQMVQFIIVTVHAFQLLFIDCNYPKIFVWWIGLQAILFLSLFKDFYNQAYKKRKKQIVLQTMRQLEVEVKPKNHKKPKNSNSSFFIG</sequence>
<dbReference type="EC" id="2.3.1.199" evidence="10"/>
<keyword evidence="6 10" id="KW-1133">Transmembrane helix</keyword>
<dbReference type="AlphaFoldDB" id="A0AAW1CS03"/>
<evidence type="ECO:0000256" key="7">
    <source>
        <dbReference type="ARBA" id="ARBA00023098"/>
    </source>
</evidence>
<accession>A0AAW1CS03</accession>
<comment type="subcellular location">
    <subcellularLocation>
        <location evidence="1">Membrane</location>
        <topology evidence="1">Multi-pass membrane protein</topology>
    </subcellularLocation>
</comment>
<evidence type="ECO:0000256" key="2">
    <source>
        <dbReference type="ARBA" id="ARBA00022516"/>
    </source>
</evidence>
<organism evidence="11 12">
    <name type="scientific">Rhynocoris fuscipes</name>
    <dbReference type="NCBI Taxonomy" id="488301"/>
    <lineage>
        <taxon>Eukaryota</taxon>
        <taxon>Metazoa</taxon>
        <taxon>Ecdysozoa</taxon>
        <taxon>Arthropoda</taxon>
        <taxon>Hexapoda</taxon>
        <taxon>Insecta</taxon>
        <taxon>Pterygota</taxon>
        <taxon>Neoptera</taxon>
        <taxon>Paraneoptera</taxon>
        <taxon>Hemiptera</taxon>
        <taxon>Heteroptera</taxon>
        <taxon>Panheteroptera</taxon>
        <taxon>Cimicomorpha</taxon>
        <taxon>Reduviidae</taxon>
        <taxon>Harpactorinae</taxon>
        <taxon>Harpactorini</taxon>
        <taxon>Rhynocoris</taxon>
    </lineage>
</organism>
<dbReference type="Proteomes" id="UP001461498">
    <property type="component" value="Unassembled WGS sequence"/>
</dbReference>
<dbReference type="InterPro" id="IPR002076">
    <property type="entry name" value="ELO_fam"/>
</dbReference>
<keyword evidence="9 10" id="KW-0275">Fatty acid biosynthesis</keyword>
<dbReference type="GO" id="GO:0005789">
    <property type="term" value="C:endoplasmic reticulum membrane"/>
    <property type="evidence" value="ECO:0007669"/>
    <property type="project" value="TreeGrafter"/>
</dbReference>
<gene>
    <name evidence="11" type="ORF">O3M35_001776</name>
</gene>
<dbReference type="GO" id="GO:0034625">
    <property type="term" value="P:fatty acid elongation, monounsaturated fatty acid"/>
    <property type="evidence" value="ECO:0007669"/>
    <property type="project" value="TreeGrafter"/>
</dbReference>
<evidence type="ECO:0000313" key="12">
    <source>
        <dbReference type="Proteomes" id="UP001461498"/>
    </source>
</evidence>
<proteinExistence type="inferred from homology"/>
<protein>
    <recommendedName>
        <fullName evidence="10">Elongation of very long chain fatty acids protein</fullName>
        <ecNumber evidence="10">2.3.1.199</ecNumber>
    </recommendedName>
    <alternativeName>
        <fullName evidence="10">Very-long-chain 3-oxoacyl-CoA synthase</fullName>
    </alternativeName>
</protein>
<feature type="transmembrane region" description="Helical" evidence="10">
    <location>
        <begin position="234"/>
        <end position="254"/>
    </location>
</feature>
<feature type="transmembrane region" description="Helical" evidence="10">
    <location>
        <begin position="205"/>
        <end position="222"/>
    </location>
</feature>
<name>A0AAW1CS03_9HEMI</name>
<evidence type="ECO:0000256" key="5">
    <source>
        <dbReference type="ARBA" id="ARBA00022832"/>
    </source>
</evidence>
<dbReference type="PANTHER" id="PTHR11157">
    <property type="entry name" value="FATTY ACID ACYL TRANSFERASE-RELATED"/>
    <property type="match status" value="1"/>
</dbReference>
<feature type="transmembrane region" description="Helical" evidence="10">
    <location>
        <begin position="63"/>
        <end position="82"/>
    </location>
</feature>
<keyword evidence="7 10" id="KW-0443">Lipid metabolism</keyword>
<feature type="transmembrane region" description="Helical" evidence="10">
    <location>
        <begin position="27"/>
        <end position="51"/>
    </location>
</feature>
<evidence type="ECO:0000256" key="1">
    <source>
        <dbReference type="ARBA" id="ARBA00004141"/>
    </source>
</evidence>
<comment type="similarity">
    <text evidence="10">Belongs to the ELO family.</text>
</comment>
<dbReference type="GO" id="GO:0034626">
    <property type="term" value="P:fatty acid elongation, polyunsaturated fatty acid"/>
    <property type="evidence" value="ECO:0007669"/>
    <property type="project" value="TreeGrafter"/>
</dbReference>
<evidence type="ECO:0000256" key="9">
    <source>
        <dbReference type="ARBA" id="ARBA00023160"/>
    </source>
</evidence>
<reference evidence="11 12" key="1">
    <citation type="submission" date="2022-12" db="EMBL/GenBank/DDBJ databases">
        <title>Chromosome-level genome assembly of true bugs.</title>
        <authorList>
            <person name="Ma L."/>
            <person name="Li H."/>
        </authorList>
    </citation>
    <scope>NUCLEOTIDE SEQUENCE [LARGE SCALE GENOMIC DNA]</scope>
    <source>
        <strain evidence="11">Lab_2022b</strain>
    </source>
</reference>
<dbReference type="PANTHER" id="PTHR11157:SF69">
    <property type="entry name" value="ELONGATION OF VERY LONG CHAIN FATTY ACIDS PROTEIN 7"/>
    <property type="match status" value="1"/>
</dbReference>
<evidence type="ECO:0000256" key="6">
    <source>
        <dbReference type="ARBA" id="ARBA00022989"/>
    </source>
</evidence>
<comment type="catalytic activity">
    <reaction evidence="10">
        <text>a very-long-chain acyl-CoA + malonyl-CoA + H(+) = a very-long-chain 3-oxoacyl-CoA + CO2 + CoA</text>
        <dbReference type="Rhea" id="RHEA:32727"/>
        <dbReference type="ChEBI" id="CHEBI:15378"/>
        <dbReference type="ChEBI" id="CHEBI:16526"/>
        <dbReference type="ChEBI" id="CHEBI:57287"/>
        <dbReference type="ChEBI" id="CHEBI:57384"/>
        <dbReference type="ChEBI" id="CHEBI:90725"/>
        <dbReference type="ChEBI" id="CHEBI:90736"/>
        <dbReference type="EC" id="2.3.1.199"/>
    </reaction>
</comment>
<dbReference type="GO" id="GO:0030148">
    <property type="term" value="P:sphingolipid biosynthetic process"/>
    <property type="evidence" value="ECO:0007669"/>
    <property type="project" value="TreeGrafter"/>
</dbReference>
<dbReference type="GO" id="GO:0019367">
    <property type="term" value="P:fatty acid elongation, saturated fatty acid"/>
    <property type="evidence" value="ECO:0007669"/>
    <property type="project" value="TreeGrafter"/>
</dbReference>
<dbReference type="EMBL" id="JAPXFL010000010">
    <property type="protein sequence ID" value="KAK9500528.1"/>
    <property type="molecule type" value="Genomic_DNA"/>
</dbReference>
<evidence type="ECO:0000256" key="3">
    <source>
        <dbReference type="ARBA" id="ARBA00022679"/>
    </source>
</evidence>
<feature type="transmembrane region" description="Helical" evidence="10">
    <location>
        <begin position="171"/>
        <end position="193"/>
    </location>
</feature>
<comment type="caution">
    <text evidence="11">The sequence shown here is derived from an EMBL/GenBank/DDBJ whole genome shotgun (WGS) entry which is preliminary data.</text>
</comment>